<protein>
    <submittedName>
        <fullName evidence="3">Uncharacterized protein</fullName>
    </submittedName>
</protein>
<dbReference type="Proteomes" id="UP001066276">
    <property type="component" value="Chromosome 4_2"/>
</dbReference>
<reference evidence="3" key="1">
    <citation type="journal article" date="2022" name="bioRxiv">
        <title>Sequencing and chromosome-scale assembly of the giantPleurodeles waltlgenome.</title>
        <authorList>
            <person name="Brown T."/>
            <person name="Elewa A."/>
            <person name="Iarovenko S."/>
            <person name="Subramanian E."/>
            <person name="Araus A.J."/>
            <person name="Petzold A."/>
            <person name="Susuki M."/>
            <person name="Suzuki K.-i.T."/>
            <person name="Hayashi T."/>
            <person name="Toyoda A."/>
            <person name="Oliveira C."/>
            <person name="Osipova E."/>
            <person name="Leigh N.D."/>
            <person name="Simon A."/>
            <person name="Yun M.H."/>
        </authorList>
    </citation>
    <scope>NUCLEOTIDE SEQUENCE</scope>
    <source>
        <strain evidence="3">20211129_DDA</strain>
        <tissue evidence="3">Liver</tissue>
    </source>
</reference>
<evidence type="ECO:0000256" key="1">
    <source>
        <dbReference type="SAM" id="MobiDB-lite"/>
    </source>
</evidence>
<feature type="compositionally biased region" description="Basic and acidic residues" evidence="1">
    <location>
        <begin position="37"/>
        <end position="48"/>
    </location>
</feature>
<accession>A0AAV7SE68</accession>
<feature type="transmembrane region" description="Helical" evidence="2">
    <location>
        <begin position="384"/>
        <end position="408"/>
    </location>
</feature>
<feature type="region of interest" description="Disordered" evidence="1">
    <location>
        <begin position="1"/>
        <end position="97"/>
    </location>
</feature>
<keyword evidence="4" id="KW-1185">Reference proteome</keyword>
<dbReference type="AlphaFoldDB" id="A0AAV7SE68"/>
<feature type="compositionally biased region" description="Polar residues" evidence="1">
    <location>
        <begin position="50"/>
        <end position="66"/>
    </location>
</feature>
<feature type="transmembrane region" description="Helical" evidence="2">
    <location>
        <begin position="342"/>
        <end position="364"/>
    </location>
</feature>
<organism evidence="3 4">
    <name type="scientific">Pleurodeles waltl</name>
    <name type="common">Iberian ribbed newt</name>
    <dbReference type="NCBI Taxonomy" id="8319"/>
    <lineage>
        <taxon>Eukaryota</taxon>
        <taxon>Metazoa</taxon>
        <taxon>Chordata</taxon>
        <taxon>Craniata</taxon>
        <taxon>Vertebrata</taxon>
        <taxon>Euteleostomi</taxon>
        <taxon>Amphibia</taxon>
        <taxon>Batrachia</taxon>
        <taxon>Caudata</taxon>
        <taxon>Salamandroidea</taxon>
        <taxon>Salamandridae</taxon>
        <taxon>Pleurodelinae</taxon>
        <taxon>Pleurodeles</taxon>
    </lineage>
</organism>
<keyword evidence="2" id="KW-1133">Transmembrane helix</keyword>
<proteinExistence type="predicted"/>
<sequence>MDSGDESSPWDSPLTSARDPVKKEKRNAKNAGLVSELHWDTKEEKLEQPRSPQENSDSTIKGNGSQIAIELPRNKPSPRSEEAVHQTTPKSPLRVTSEYKIPPFEDFKQALKMDSDEDHLEKPFPLPAKNMKGAVYKVKSPKNSSVEDLSLWSSNATGNVLQNPQLGKNDITQAIVKGKGQSLEHMPVHVQHKNRNIKGFYSEMPEGQTQMFSPSSIGSWGGGEGSSLQQTKTKSVLIKEEPELKSVGYSAPDHRKNPKELGHINNAINLGPVYTEPDAVFEKPAEVRILTDVVSYKDDRHMYQFDYGHKHYYQARMEVDEAYMIKLADSSEKLIRRCWREVFGLLGIFANLVTVFLIELITFLSKSIFQMLAVGMMTAIGDHIIKPFLVSLFNNILQPVLIFLMNILTSLRNLTYPFIDVLRGVSLQFAVVLQAFRLVEVNINPRHPYDLKV</sequence>
<name>A0AAV7SE68_PLEWA</name>
<gene>
    <name evidence="3" type="ORF">NDU88_002980</name>
</gene>
<evidence type="ECO:0000313" key="3">
    <source>
        <dbReference type="EMBL" id="KAJ1162512.1"/>
    </source>
</evidence>
<evidence type="ECO:0000256" key="2">
    <source>
        <dbReference type="SAM" id="Phobius"/>
    </source>
</evidence>
<keyword evidence="2" id="KW-0812">Transmembrane</keyword>
<dbReference type="EMBL" id="JANPWB010000008">
    <property type="protein sequence ID" value="KAJ1162512.1"/>
    <property type="molecule type" value="Genomic_DNA"/>
</dbReference>
<keyword evidence="2" id="KW-0472">Membrane</keyword>
<evidence type="ECO:0000313" key="4">
    <source>
        <dbReference type="Proteomes" id="UP001066276"/>
    </source>
</evidence>
<comment type="caution">
    <text evidence="3">The sequence shown here is derived from an EMBL/GenBank/DDBJ whole genome shotgun (WGS) entry which is preliminary data.</text>
</comment>